<sequence>MRREEMALSGHSDRDRLLLLEIGTGSKEAFDRFYETYVPIMYRVAVRLTDNRMDAEDVVQDVLLDVLRRPEKYDPSRGTLEAWLLVKTKSKSLDALRKRSRTVPLGPHREQAPADTVPAPEEALLLRAEAETVRSALRGIPALQREALYGAYFESMTHRELAERLNRPLGTVKSLVRYGLNNIKKQLAAKGWTGAPKGGDRVESD</sequence>
<comment type="similarity">
    <text evidence="1">Belongs to the sigma-70 factor family. ECF subfamily.</text>
</comment>
<evidence type="ECO:0000256" key="4">
    <source>
        <dbReference type="ARBA" id="ARBA00023125"/>
    </source>
</evidence>
<dbReference type="NCBIfam" id="TIGR02937">
    <property type="entry name" value="sigma70-ECF"/>
    <property type="match status" value="1"/>
</dbReference>
<reference evidence="8 9" key="1">
    <citation type="submission" date="2018-05" db="EMBL/GenBank/DDBJ databases">
        <title>Paenibacillus flagellatus sp. nov., isolated from selenium mineral soil.</title>
        <authorList>
            <person name="Dai X."/>
        </authorList>
    </citation>
    <scope>NUCLEOTIDE SEQUENCE [LARGE SCALE GENOMIC DNA]</scope>
    <source>
        <strain evidence="8 9">DXL2</strain>
    </source>
</reference>
<organism evidence="8 9">
    <name type="scientific">Paenibacillus flagellatus</name>
    <dbReference type="NCBI Taxonomy" id="2211139"/>
    <lineage>
        <taxon>Bacteria</taxon>
        <taxon>Bacillati</taxon>
        <taxon>Bacillota</taxon>
        <taxon>Bacilli</taxon>
        <taxon>Bacillales</taxon>
        <taxon>Paenibacillaceae</taxon>
        <taxon>Paenibacillus</taxon>
    </lineage>
</organism>
<evidence type="ECO:0000259" key="7">
    <source>
        <dbReference type="Pfam" id="PF04545"/>
    </source>
</evidence>
<dbReference type="InterPro" id="IPR036388">
    <property type="entry name" value="WH-like_DNA-bd_sf"/>
</dbReference>
<dbReference type="PANTHER" id="PTHR43133">
    <property type="entry name" value="RNA POLYMERASE ECF-TYPE SIGMA FACTO"/>
    <property type="match status" value="1"/>
</dbReference>
<keyword evidence="5" id="KW-0804">Transcription</keyword>
<keyword evidence="2" id="KW-0805">Transcription regulation</keyword>
<keyword evidence="9" id="KW-1185">Reference proteome</keyword>
<evidence type="ECO:0000256" key="3">
    <source>
        <dbReference type="ARBA" id="ARBA00023082"/>
    </source>
</evidence>
<evidence type="ECO:0000313" key="9">
    <source>
        <dbReference type="Proteomes" id="UP000247476"/>
    </source>
</evidence>
<gene>
    <name evidence="8" type="ORF">DLM86_10790</name>
</gene>
<comment type="caution">
    <text evidence="8">The sequence shown here is derived from an EMBL/GenBank/DDBJ whole genome shotgun (WGS) entry which is preliminary data.</text>
</comment>
<dbReference type="PANTHER" id="PTHR43133:SF62">
    <property type="entry name" value="RNA POLYMERASE SIGMA FACTOR SIGZ"/>
    <property type="match status" value="1"/>
</dbReference>
<dbReference type="GO" id="GO:0006352">
    <property type="term" value="P:DNA-templated transcription initiation"/>
    <property type="evidence" value="ECO:0007669"/>
    <property type="project" value="InterPro"/>
</dbReference>
<dbReference type="Proteomes" id="UP000247476">
    <property type="component" value="Unassembled WGS sequence"/>
</dbReference>
<dbReference type="InterPro" id="IPR013324">
    <property type="entry name" value="RNA_pol_sigma_r3/r4-like"/>
</dbReference>
<dbReference type="Gene3D" id="1.10.10.10">
    <property type="entry name" value="Winged helix-like DNA-binding domain superfamily/Winged helix DNA-binding domain"/>
    <property type="match status" value="1"/>
</dbReference>
<dbReference type="AlphaFoldDB" id="A0A2V5K6H9"/>
<feature type="domain" description="RNA polymerase sigma-70 region 4" evidence="7">
    <location>
        <begin position="136"/>
        <end position="185"/>
    </location>
</feature>
<dbReference type="SUPFAM" id="SSF88946">
    <property type="entry name" value="Sigma2 domain of RNA polymerase sigma factors"/>
    <property type="match status" value="1"/>
</dbReference>
<evidence type="ECO:0000313" key="8">
    <source>
        <dbReference type="EMBL" id="PYI55019.1"/>
    </source>
</evidence>
<feature type="domain" description="RNA polymerase sigma-70 region 2" evidence="6">
    <location>
        <begin position="33"/>
        <end position="102"/>
    </location>
</feature>
<evidence type="ECO:0000256" key="2">
    <source>
        <dbReference type="ARBA" id="ARBA00023015"/>
    </source>
</evidence>
<dbReference type="EMBL" id="QJVJ01000004">
    <property type="protein sequence ID" value="PYI55019.1"/>
    <property type="molecule type" value="Genomic_DNA"/>
</dbReference>
<accession>A0A2V5K6H9</accession>
<evidence type="ECO:0000259" key="6">
    <source>
        <dbReference type="Pfam" id="PF04542"/>
    </source>
</evidence>
<protein>
    <submittedName>
        <fullName evidence="8">RNA polymerase subunit sigma-24</fullName>
    </submittedName>
</protein>
<dbReference type="GO" id="GO:0016987">
    <property type="term" value="F:sigma factor activity"/>
    <property type="evidence" value="ECO:0007669"/>
    <property type="project" value="UniProtKB-KW"/>
</dbReference>
<proteinExistence type="inferred from homology"/>
<keyword evidence="3" id="KW-0731">Sigma factor</keyword>
<evidence type="ECO:0000256" key="1">
    <source>
        <dbReference type="ARBA" id="ARBA00010641"/>
    </source>
</evidence>
<dbReference type="InterPro" id="IPR014284">
    <property type="entry name" value="RNA_pol_sigma-70_dom"/>
</dbReference>
<name>A0A2V5K6H9_9BACL</name>
<keyword evidence="4" id="KW-0238">DNA-binding</keyword>
<dbReference type="Pfam" id="PF04542">
    <property type="entry name" value="Sigma70_r2"/>
    <property type="match status" value="1"/>
</dbReference>
<dbReference type="GO" id="GO:0003677">
    <property type="term" value="F:DNA binding"/>
    <property type="evidence" value="ECO:0007669"/>
    <property type="project" value="UniProtKB-KW"/>
</dbReference>
<dbReference type="Gene3D" id="1.10.1740.10">
    <property type="match status" value="1"/>
</dbReference>
<dbReference type="InterPro" id="IPR013325">
    <property type="entry name" value="RNA_pol_sigma_r2"/>
</dbReference>
<dbReference type="InterPro" id="IPR007630">
    <property type="entry name" value="RNA_pol_sigma70_r4"/>
</dbReference>
<evidence type="ECO:0000256" key="5">
    <source>
        <dbReference type="ARBA" id="ARBA00023163"/>
    </source>
</evidence>
<dbReference type="Pfam" id="PF04545">
    <property type="entry name" value="Sigma70_r4"/>
    <property type="match status" value="1"/>
</dbReference>
<dbReference type="SUPFAM" id="SSF88659">
    <property type="entry name" value="Sigma3 and sigma4 domains of RNA polymerase sigma factors"/>
    <property type="match status" value="1"/>
</dbReference>
<dbReference type="InterPro" id="IPR007627">
    <property type="entry name" value="RNA_pol_sigma70_r2"/>
</dbReference>
<dbReference type="InterPro" id="IPR039425">
    <property type="entry name" value="RNA_pol_sigma-70-like"/>
</dbReference>